<proteinExistence type="predicted"/>
<protein>
    <recommendedName>
        <fullName evidence="5">3-hydroxyisobutyrate dehydrogenase protein</fullName>
    </recommendedName>
</protein>
<comment type="caution">
    <text evidence="3">The sequence shown here is derived from an EMBL/GenBank/DDBJ whole genome shotgun (WGS) entry which is preliminary data.</text>
</comment>
<dbReference type="Proteomes" id="UP001595075">
    <property type="component" value="Unassembled WGS sequence"/>
</dbReference>
<evidence type="ECO:0000256" key="1">
    <source>
        <dbReference type="SAM" id="MobiDB-lite"/>
    </source>
</evidence>
<feature type="region of interest" description="Disordered" evidence="1">
    <location>
        <begin position="1"/>
        <end position="41"/>
    </location>
</feature>
<gene>
    <name evidence="3" type="ORF">VTL71DRAFT_3816</name>
</gene>
<keyword evidence="4" id="KW-1185">Reference proteome</keyword>
<accession>A0ABR4C416</accession>
<organism evidence="3 4">
    <name type="scientific">Oculimacula yallundae</name>
    <dbReference type="NCBI Taxonomy" id="86028"/>
    <lineage>
        <taxon>Eukaryota</taxon>
        <taxon>Fungi</taxon>
        <taxon>Dikarya</taxon>
        <taxon>Ascomycota</taxon>
        <taxon>Pezizomycotina</taxon>
        <taxon>Leotiomycetes</taxon>
        <taxon>Helotiales</taxon>
        <taxon>Ploettnerulaceae</taxon>
        <taxon>Oculimacula</taxon>
    </lineage>
</organism>
<sequence length="826" mass="92654">MDNHDIPRKLVPDVLPTSAGGSSVDHKSTDPTSLAQVSPKPGFWTRKKESVEDKVTKHFANEFNGKRGFNGHWFHRPTKQSQEQTPFDSAAILESDDKGRYLFRNQLGQVAHKYDDVATYLSPTHYNPRRLVVQATGYVFTNQRASGDWRRTTIQGSVPTVLRVAEWALRPSNGNANQNGKSSKLGRAATFFRIILVAFPLQILLILPTTASWEGDEVQDFYKDFPGYHWRWPKHAINPLDMRPGKMSTELAAKDVSSRKRMLRPRQLIVFRDGEWVLDDNPPKEVSYLFISYANMHFNTDHSEEGRQLIEKMAAYATLKAGKTAYWLDFRCRAPEKGLLLDADVYRMCDVIRGCYQVVVMLKGPENKLKQEWGSRMWTLPEALLAPGDAVYFCTPTADTFQLTSLLKVEMTGSVWKDPTQFSSEDGGPTRLLAEHFSGLLTLSRLEILSNAIAALSDRFANNYAAFAKADVAYALMGLLHYRISKDADDTLFQAIARLSLSNDSDRLIERMVCLFPDPHSQRSAFELLASPDQYHTHLWDVDPLCQIVGVADEDNTVLLDNCKAMHIRWKNFPRMNVVRHYGMKKLLAELFVRSGAWWFLFGINLTITYAPFFAFSGGLSGDSLLHALEMLVAGFFAVGLILSLVGPFSVRRLYGGQVLQSSPNLIGFEGVLALDKLEPLIFGNNNGRLSYAPSATPYSLGYRDARERVGLEPSWIANSATDPTGLMEEQSRLPKGHHLFTLVDTGSLSVCVFSAERPPTVALLCGREGGMLRAVLCSWRFKNDCLYRETVVRMPSNVFESAKAKSWLKVCMGTRQVGTAVVKSG</sequence>
<keyword evidence="2" id="KW-1133">Transmembrane helix</keyword>
<keyword evidence="2" id="KW-0472">Membrane</keyword>
<evidence type="ECO:0000256" key="2">
    <source>
        <dbReference type="SAM" id="Phobius"/>
    </source>
</evidence>
<dbReference type="EMBL" id="JAZHXI010000013">
    <property type="protein sequence ID" value="KAL2064678.1"/>
    <property type="molecule type" value="Genomic_DNA"/>
</dbReference>
<evidence type="ECO:0008006" key="5">
    <source>
        <dbReference type="Google" id="ProtNLM"/>
    </source>
</evidence>
<evidence type="ECO:0000313" key="4">
    <source>
        <dbReference type="Proteomes" id="UP001595075"/>
    </source>
</evidence>
<evidence type="ECO:0000313" key="3">
    <source>
        <dbReference type="EMBL" id="KAL2064678.1"/>
    </source>
</evidence>
<name>A0ABR4C416_9HELO</name>
<feature type="transmembrane region" description="Helical" evidence="2">
    <location>
        <begin position="628"/>
        <end position="651"/>
    </location>
</feature>
<keyword evidence="2" id="KW-0812">Transmembrane</keyword>
<feature type="compositionally biased region" description="Basic and acidic residues" evidence="1">
    <location>
        <begin position="1"/>
        <end position="11"/>
    </location>
</feature>
<feature type="transmembrane region" description="Helical" evidence="2">
    <location>
        <begin position="596"/>
        <end position="616"/>
    </location>
</feature>
<reference evidence="3 4" key="1">
    <citation type="journal article" date="2024" name="Commun. Biol.">
        <title>Comparative genomic analysis of thermophilic fungi reveals convergent evolutionary adaptations and gene losses.</title>
        <authorList>
            <person name="Steindorff A.S."/>
            <person name="Aguilar-Pontes M.V."/>
            <person name="Robinson A.J."/>
            <person name="Andreopoulos B."/>
            <person name="LaButti K."/>
            <person name="Kuo A."/>
            <person name="Mondo S."/>
            <person name="Riley R."/>
            <person name="Otillar R."/>
            <person name="Haridas S."/>
            <person name="Lipzen A."/>
            <person name="Grimwood J."/>
            <person name="Schmutz J."/>
            <person name="Clum A."/>
            <person name="Reid I.D."/>
            <person name="Moisan M.C."/>
            <person name="Butler G."/>
            <person name="Nguyen T.T.M."/>
            <person name="Dewar K."/>
            <person name="Conant G."/>
            <person name="Drula E."/>
            <person name="Henrissat B."/>
            <person name="Hansel C."/>
            <person name="Singer S."/>
            <person name="Hutchinson M.I."/>
            <person name="de Vries R.P."/>
            <person name="Natvig D.O."/>
            <person name="Powell A.J."/>
            <person name="Tsang A."/>
            <person name="Grigoriev I.V."/>
        </authorList>
    </citation>
    <scope>NUCLEOTIDE SEQUENCE [LARGE SCALE GENOMIC DNA]</scope>
    <source>
        <strain evidence="3 4">CBS 494.80</strain>
    </source>
</reference>